<dbReference type="AlphaFoldDB" id="A0A8J8W993"/>
<protein>
    <submittedName>
        <fullName evidence="1">Uncharacterized protein</fullName>
    </submittedName>
</protein>
<proteinExistence type="predicted"/>
<sequence length="209" mass="22400">MGPAEAALLGAHTRQDWSPVSSRVIPYHQGGDKYCCASPASRRSPVLSRSDEMDLGLVLKTGKLRGRDNVPYEFLLHMNTSLKSTALSLQHRVGSGGVFYRTGNPPPATYTKNRKDPTLPVKDTALSLSSPAWVAPGATGGPLAYPGGLEDESPERGAVWLQARRSTLDVHAQAGVSTPVDTYCGREVMTSLCVDLEGHWTASHEGHPP</sequence>
<accession>A0A8J8W993</accession>
<evidence type="ECO:0000313" key="1">
    <source>
        <dbReference type="EMBL" id="KAG0693256.1"/>
    </source>
</evidence>
<comment type="caution">
    <text evidence="1">The sequence shown here is derived from an EMBL/GenBank/DDBJ whole genome shotgun (WGS) entry which is preliminary data.</text>
</comment>
<dbReference type="Proteomes" id="UP000770661">
    <property type="component" value="Unassembled WGS sequence"/>
</dbReference>
<gene>
    <name evidence="1" type="ORF">GWK47_027569</name>
</gene>
<organism evidence="1 2">
    <name type="scientific">Chionoecetes opilio</name>
    <name type="common">Atlantic snow crab</name>
    <name type="synonym">Cancer opilio</name>
    <dbReference type="NCBI Taxonomy" id="41210"/>
    <lineage>
        <taxon>Eukaryota</taxon>
        <taxon>Metazoa</taxon>
        <taxon>Ecdysozoa</taxon>
        <taxon>Arthropoda</taxon>
        <taxon>Crustacea</taxon>
        <taxon>Multicrustacea</taxon>
        <taxon>Malacostraca</taxon>
        <taxon>Eumalacostraca</taxon>
        <taxon>Eucarida</taxon>
        <taxon>Decapoda</taxon>
        <taxon>Pleocyemata</taxon>
        <taxon>Brachyura</taxon>
        <taxon>Eubrachyura</taxon>
        <taxon>Majoidea</taxon>
        <taxon>Majidae</taxon>
        <taxon>Chionoecetes</taxon>
    </lineage>
</organism>
<dbReference type="EMBL" id="JACEEZ010026344">
    <property type="protein sequence ID" value="KAG0693256.1"/>
    <property type="molecule type" value="Genomic_DNA"/>
</dbReference>
<name>A0A8J8W993_CHIOP</name>
<evidence type="ECO:0000313" key="2">
    <source>
        <dbReference type="Proteomes" id="UP000770661"/>
    </source>
</evidence>
<reference evidence="1" key="1">
    <citation type="submission" date="2020-07" db="EMBL/GenBank/DDBJ databases">
        <title>The High-quality genome of the commercially important snow crab, Chionoecetes opilio.</title>
        <authorList>
            <person name="Jeong J.-H."/>
            <person name="Ryu S."/>
        </authorList>
    </citation>
    <scope>NUCLEOTIDE SEQUENCE</scope>
    <source>
        <strain evidence="1">MADBK_172401_WGS</strain>
        <tissue evidence="1">Digestive gland</tissue>
    </source>
</reference>
<keyword evidence="2" id="KW-1185">Reference proteome</keyword>